<dbReference type="EMBL" id="JARKIF010000002">
    <property type="protein sequence ID" value="KAJ7647379.1"/>
    <property type="molecule type" value="Genomic_DNA"/>
</dbReference>
<evidence type="ECO:0000313" key="3">
    <source>
        <dbReference type="EMBL" id="KAJ7647379.1"/>
    </source>
</evidence>
<dbReference type="GO" id="GO:0097196">
    <property type="term" value="C:Shu complex"/>
    <property type="evidence" value="ECO:0007669"/>
    <property type="project" value="TreeGrafter"/>
</dbReference>
<comment type="caution">
    <text evidence="3">The sequence shown here is derived from an EMBL/GenBank/DDBJ whole genome shotgun (WGS) entry which is preliminary data.</text>
</comment>
<feature type="non-terminal residue" evidence="3">
    <location>
        <position position="117"/>
    </location>
</feature>
<dbReference type="AlphaFoldDB" id="A0AAD7CFB2"/>
<dbReference type="GO" id="GO:0008270">
    <property type="term" value="F:zinc ion binding"/>
    <property type="evidence" value="ECO:0007669"/>
    <property type="project" value="UniProtKB-KW"/>
</dbReference>
<keyword evidence="1" id="KW-0862">Zinc</keyword>
<name>A0AAD7CFB2_9AGAR</name>
<feature type="domain" description="SWIM-type" evidence="2">
    <location>
        <begin position="44"/>
        <end position="96"/>
    </location>
</feature>
<protein>
    <recommendedName>
        <fullName evidence="2">SWIM-type domain-containing protein</fullName>
    </recommendedName>
</protein>
<proteinExistence type="predicted"/>
<gene>
    <name evidence="3" type="ORF">FB45DRAFT_734890</name>
</gene>
<dbReference type="Pfam" id="PF04434">
    <property type="entry name" value="SWIM"/>
    <property type="match status" value="1"/>
</dbReference>
<evidence type="ECO:0000313" key="4">
    <source>
        <dbReference type="Proteomes" id="UP001221142"/>
    </source>
</evidence>
<dbReference type="GO" id="GO:0000724">
    <property type="term" value="P:double-strand break repair via homologous recombination"/>
    <property type="evidence" value="ECO:0007669"/>
    <property type="project" value="TreeGrafter"/>
</dbReference>
<keyword evidence="1" id="KW-0863">Zinc-finger</keyword>
<dbReference type="PROSITE" id="PS50966">
    <property type="entry name" value="ZF_SWIM"/>
    <property type="match status" value="1"/>
</dbReference>
<organism evidence="3 4">
    <name type="scientific">Roridomyces roridus</name>
    <dbReference type="NCBI Taxonomy" id="1738132"/>
    <lineage>
        <taxon>Eukaryota</taxon>
        <taxon>Fungi</taxon>
        <taxon>Dikarya</taxon>
        <taxon>Basidiomycota</taxon>
        <taxon>Agaricomycotina</taxon>
        <taxon>Agaricomycetes</taxon>
        <taxon>Agaricomycetidae</taxon>
        <taxon>Agaricales</taxon>
        <taxon>Marasmiineae</taxon>
        <taxon>Mycenaceae</taxon>
        <taxon>Roridomyces</taxon>
    </lineage>
</organism>
<keyword evidence="4" id="KW-1185">Reference proteome</keyword>
<dbReference type="PANTHER" id="PTHR28498:SF1">
    <property type="entry name" value="ZINC FINGER SWIM DOMAIN-CONTAINING PROTEIN 7"/>
    <property type="match status" value="1"/>
</dbReference>
<evidence type="ECO:0000256" key="1">
    <source>
        <dbReference type="PROSITE-ProRule" id="PRU00325"/>
    </source>
</evidence>
<dbReference type="PANTHER" id="PTHR28498">
    <property type="entry name" value="ZINC FINGER SWIM DOMAIN-CONTAINING PROTEIN 7"/>
    <property type="match status" value="1"/>
</dbReference>
<dbReference type="Proteomes" id="UP001221142">
    <property type="component" value="Unassembled WGS sequence"/>
</dbReference>
<evidence type="ECO:0000259" key="2">
    <source>
        <dbReference type="PROSITE" id="PS50966"/>
    </source>
</evidence>
<dbReference type="InterPro" id="IPR007527">
    <property type="entry name" value="Znf_SWIM"/>
</dbReference>
<keyword evidence="1" id="KW-0479">Metal-binding</keyword>
<accession>A0AAD7CFB2</accession>
<sequence length="117" mass="12990">TEPVTDQNLLNLQAVLPRNLVVAALDLVDRGNVVKYTGPANKHYQVLGSTGTHRVFTDLPGPMSSYCSCPAFAYLVLSSETYIMCKHLPRCRLANKLDKCTTQPLDKEQLSQLILQE</sequence>
<reference evidence="3" key="1">
    <citation type="submission" date="2023-03" db="EMBL/GenBank/DDBJ databases">
        <title>Massive genome expansion in bonnet fungi (Mycena s.s.) driven by repeated elements and novel gene families across ecological guilds.</title>
        <authorList>
            <consortium name="Lawrence Berkeley National Laboratory"/>
            <person name="Harder C.B."/>
            <person name="Miyauchi S."/>
            <person name="Viragh M."/>
            <person name="Kuo A."/>
            <person name="Thoen E."/>
            <person name="Andreopoulos B."/>
            <person name="Lu D."/>
            <person name="Skrede I."/>
            <person name="Drula E."/>
            <person name="Henrissat B."/>
            <person name="Morin E."/>
            <person name="Kohler A."/>
            <person name="Barry K."/>
            <person name="LaButti K."/>
            <person name="Morin E."/>
            <person name="Salamov A."/>
            <person name="Lipzen A."/>
            <person name="Mereny Z."/>
            <person name="Hegedus B."/>
            <person name="Baldrian P."/>
            <person name="Stursova M."/>
            <person name="Weitz H."/>
            <person name="Taylor A."/>
            <person name="Grigoriev I.V."/>
            <person name="Nagy L.G."/>
            <person name="Martin F."/>
            <person name="Kauserud H."/>
        </authorList>
    </citation>
    <scope>NUCLEOTIDE SEQUENCE</scope>
    <source>
        <strain evidence="3">9284</strain>
    </source>
</reference>